<dbReference type="Gene3D" id="1.10.3810.10">
    <property type="entry name" value="Biosynthetic peptidoglycan transglycosylase-like"/>
    <property type="match status" value="1"/>
</dbReference>
<dbReference type="GO" id="GO:0006508">
    <property type="term" value="P:proteolysis"/>
    <property type="evidence" value="ECO:0007669"/>
    <property type="project" value="UniProtKB-KW"/>
</dbReference>
<evidence type="ECO:0000259" key="30">
    <source>
        <dbReference type="Pfam" id="PF00912"/>
    </source>
</evidence>
<comment type="catalytic activity">
    <reaction evidence="25">
        <text>[GlcNAc-(1-&gt;4)-Mur2Ac(oyl-L-Ala-gamma-D-Glu-L-Lys-D-Ala-D-Ala)](n)-di-trans,octa-cis-undecaprenyl diphosphate + beta-D-GlcNAc-(1-&gt;4)-Mur2Ac(oyl-L-Ala-gamma-D-Glu-L-Lys-D-Ala-D-Ala)-di-trans,octa-cis-undecaprenyl diphosphate = [GlcNAc-(1-&gt;4)-Mur2Ac(oyl-L-Ala-gamma-D-Glu-L-Lys-D-Ala-D-Ala)](n+1)-di-trans,octa-cis-undecaprenyl diphosphate + di-trans,octa-cis-undecaprenyl diphosphate + H(+)</text>
        <dbReference type="Rhea" id="RHEA:23708"/>
        <dbReference type="Rhea" id="RHEA-COMP:9602"/>
        <dbReference type="Rhea" id="RHEA-COMP:9603"/>
        <dbReference type="ChEBI" id="CHEBI:15378"/>
        <dbReference type="ChEBI" id="CHEBI:58405"/>
        <dbReference type="ChEBI" id="CHEBI:60033"/>
        <dbReference type="ChEBI" id="CHEBI:78435"/>
        <dbReference type="EC" id="2.4.99.28"/>
    </reaction>
</comment>
<evidence type="ECO:0000256" key="15">
    <source>
        <dbReference type="ARBA" id="ARBA00022960"/>
    </source>
</evidence>
<gene>
    <name evidence="32" type="primary">mrcA_2</name>
    <name evidence="32" type="ORF">MAE02_13920</name>
</gene>
<sequence length="837" mass="91457">MVLTGVHHRSSFVIERVPLRERKDSPKPRVPAMRFVLRFSGFAMALASLVLVSGSLAVGILLWHLSADLPDHAELARYEPAVTTRLHAADGRIIAEYARQNRLYLPLAAVPQRIVAAFLSAEDRHFYGHNGIDPRGIGRALLANLASDAGRPQGASTITQQVAKNLLLSREQTYSRKIKEILLAFRIEETFSKNRILELYLNEIYFGMGHYGVAAAALGYFDKSVHELSLAEAAYLAALPKGPNNYHPLRQPEAAMARRNWVLERMAANGYIAQHEADVAMEEALVINPRSVSPHETQAGYFAEEVRRELANRYGEAALYEGGLSVRTTLDAKMQASARKSLVDGLVRFDEARGWRGTETRLVSVEGDWGFQLAELPALEDIRPWQQAVVLSVDAKSARIGLRPERDVAGAVEAARRTGRITGNGIRWTGKGRVGDVLRVGDVIHVEPTGKGANEYRLRQLPEVSGALVALEPDTGRIRAMVGGFSFSQNEFNRVTQAWRQPGSTFKAIVYAAALDSGYTPSSLVLDAPLSINQGVGQAPWSPGNYNGRYDGPSTLRMGLERSKNVMTVRLARDVGMPLVADYARRLGVQDDLPPLLAMALGSGETTVLRMTTAYAMFVNGGRYIRPTLIEHIQDRHGETIFRHDRRSCSGCSASSWRNQNVPRLADKVEQVIDPLTAYQVTSLLEGVVERTLPRVFSGFDRPLAGKTGTTNDAKDLWFVGSTPELAVGVFLGYDRPRSLGTSAYGSGHAAPIVRAFLERALAGKPRTAFRVPAGIKLIPVNPYTGGRSGPGSGAILEAFKPGTEPPIAEPPAIADAMPADVPSREAYSPPRSTYFQ</sequence>
<dbReference type="InterPro" id="IPR036950">
    <property type="entry name" value="PBP_transglycosylase"/>
</dbReference>
<keyword evidence="13 28" id="KW-0812">Transmembrane</keyword>
<keyword evidence="7" id="KW-1003">Cell membrane</keyword>
<dbReference type="PANTHER" id="PTHR32282">
    <property type="entry name" value="BINDING PROTEIN TRANSPEPTIDASE, PUTATIVE-RELATED"/>
    <property type="match status" value="1"/>
</dbReference>
<dbReference type="GO" id="GO:0009252">
    <property type="term" value="P:peptidoglycan biosynthetic process"/>
    <property type="evidence" value="ECO:0007669"/>
    <property type="project" value="UniProtKB-UniPathway"/>
</dbReference>
<keyword evidence="12" id="KW-0808">Transferase</keyword>
<evidence type="ECO:0000256" key="17">
    <source>
        <dbReference type="ARBA" id="ARBA00022984"/>
    </source>
</evidence>
<evidence type="ECO:0000256" key="8">
    <source>
        <dbReference type="ARBA" id="ARBA00022519"/>
    </source>
</evidence>
<dbReference type="GO" id="GO:0008955">
    <property type="term" value="F:peptidoglycan glycosyltransferase activity"/>
    <property type="evidence" value="ECO:0007669"/>
    <property type="project" value="UniProtKB-EC"/>
</dbReference>
<dbReference type="Pfam" id="PF17092">
    <property type="entry name" value="PCB_OB"/>
    <property type="match status" value="1"/>
</dbReference>
<evidence type="ECO:0000256" key="27">
    <source>
        <dbReference type="SAM" id="MobiDB-lite"/>
    </source>
</evidence>
<comment type="similarity">
    <text evidence="4">In the N-terminal section; belongs to the glycosyltransferase 51 family.</text>
</comment>
<dbReference type="NCBIfam" id="TIGR02074">
    <property type="entry name" value="PBP_1a_fam"/>
    <property type="match status" value="1"/>
</dbReference>
<comment type="subcellular location">
    <subcellularLocation>
        <location evidence="1">Cell inner membrane</location>
        <topology evidence="1">Single-pass type II membrane protein</topology>
    </subcellularLocation>
</comment>
<feature type="transmembrane region" description="Helical" evidence="28">
    <location>
        <begin position="35"/>
        <end position="63"/>
    </location>
</feature>
<keyword evidence="15" id="KW-0133">Cell shape</keyword>
<dbReference type="PANTHER" id="PTHR32282:SF27">
    <property type="entry name" value="PENICILLIN-BINDING PROTEIN 1A"/>
    <property type="match status" value="1"/>
</dbReference>
<evidence type="ECO:0000256" key="18">
    <source>
        <dbReference type="ARBA" id="ARBA00022989"/>
    </source>
</evidence>
<dbReference type="Pfam" id="PF00912">
    <property type="entry name" value="Transgly"/>
    <property type="match status" value="1"/>
</dbReference>
<comment type="catalytic activity">
    <reaction evidence="23">
        <text>Preferential cleavage: (Ac)2-L-Lys-D-Ala-|-D-Ala. Also transpeptidation of peptidyl-alanyl moieties that are N-acyl substituents of D-alanine.</text>
        <dbReference type="EC" id="3.4.16.4"/>
    </reaction>
</comment>
<dbReference type="GO" id="GO:0046677">
    <property type="term" value="P:response to antibiotic"/>
    <property type="evidence" value="ECO:0007669"/>
    <property type="project" value="UniProtKB-KW"/>
</dbReference>
<dbReference type="Gene3D" id="3.40.710.10">
    <property type="entry name" value="DD-peptidase/beta-lactamase superfamily"/>
    <property type="match status" value="2"/>
</dbReference>
<keyword evidence="21" id="KW-0511">Multifunctional enzyme</keyword>
<evidence type="ECO:0000256" key="22">
    <source>
        <dbReference type="ARBA" id="ARBA00023316"/>
    </source>
</evidence>
<dbReference type="GO" id="GO:0008360">
    <property type="term" value="P:regulation of cell shape"/>
    <property type="evidence" value="ECO:0007669"/>
    <property type="project" value="UniProtKB-KW"/>
</dbReference>
<dbReference type="GO" id="GO:0071555">
    <property type="term" value="P:cell wall organization"/>
    <property type="evidence" value="ECO:0007669"/>
    <property type="project" value="UniProtKB-KW"/>
</dbReference>
<dbReference type="InterPro" id="IPR023346">
    <property type="entry name" value="Lysozyme-like_dom_sf"/>
</dbReference>
<feature type="compositionally biased region" description="Low complexity" evidence="27">
    <location>
        <begin position="811"/>
        <end position="821"/>
    </location>
</feature>
<evidence type="ECO:0000256" key="14">
    <source>
        <dbReference type="ARBA" id="ARBA00022801"/>
    </source>
</evidence>
<dbReference type="InterPro" id="IPR031376">
    <property type="entry name" value="PCB_OB"/>
</dbReference>
<evidence type="ECO:0000256" key="9">
    <source>
        <dbReference type="ARBA" id="ARBA00022645"/>
    </source>
</evidence>
<evidence type="ECO:0000256" key="23">
    <source>
        <dbReference type="ARBA" id="ARBA00034000"/>
    </source>
</evidence>
<evidence type="ECO:0000256" key="10">
    <source>
        <dbReference type="ARBA" id="ARBA00022670"/>
    </source>
</evidence>
<organism evidence="32 33">
    <name type="scientific">Microvirga aerophila</name>
    <dbReference type="NCBI Taxonomy" id="670291"/>
    <lineage>
        <taxon>Bacteria</taxon>
        <taxon>Pseudomonadati</taxon>
        <taxon>Pseudomonadota</taxon>
        <taxon>Alphaproteobacteria</taxon>
        <taxon>Hyphomicrobiales</taxon>
        <taxon>Methylobacteriaceae</taxon>
        <taxon>Microvirga</taxon>
    </lineage>
</organism>
<keyword evidence="18 28" id="KW-1133">Transmembrane helix</keyword>
<evidence type="ECO:0000256" key="6">
    <source>
        <dbReference type="ARBA" id="ARBA00018638"/>
    </source>
</evidence>
<comment type="pathway">
    <text evidence="2">Cell wall biogenesis; peptidoglycan biosynthesis.</text>
</comment>
<protein>
    <recommendedName>
        <fullName evidence="6">Penicillin-binding protein 1A</fullName>
        <ecNumber evidence="24">2.4.99.28</ecNumber>
        <ecNumber evidence="5">3.4.16.4</ecNumber>
    </recommendedName>
</protein>
<dbReference type="SUPFAM" id="SSF56601">
    <property type="entry name" value="beta-lactamase/transpeptidase-like"/>
    <property type="match status" value="1"/>
</dbReference>
<dbReference type="InterPro" id="IPR050396">
    <property type="entry name" value="Glycosyltr_51/Transpeptidase"/>
</dbReference>
<evidence type="ECO:0000256" key="26">
    <source>
        <dbReference type="ARBA" id="ARBA00060592"/>
    </source>
</evidence>
<keyword evidence="9" id="KW-0121">Carboxypeptidase</keyword>
<dbReference type="GO" id="GO:0008658">
    <property type="term" value="F:penicillin binding"/>
    <property type="evidence" value="ECO:0007669"/>
    <property type="project" value="InterPro"/>
</dbReference>
<keyword evidence="11" id="KW-0328">Glycosyltransferase</keyword>
<evidence type="ECO:0000259" key="31">
    <source>
        <dbReference type="Pfam" id="PF17092"/>
    </source>
</evidence>
<evidence type="ECO:0000256" key="12">
    <source>
        <dbReference type="ARBA" id="ARBA00022679"/>
    </source>
</evidence>
<dbReference type="EC" id="2.4.99.28" evidence="24"/>
<dbReference type="UniPathway" id="UPA00219"/>
<comment type="caution">
    <text evidence="32">The sequence shown here is derived from an EMBL/GenBank/DDBJ whole genome shotgun (WGS) entry which is preliminary data.</text>
</comment>
<evidence type="ECO:0000256" key="13">
    <source>
        <dbReference type="ARBA" id="ARBA00022692"/>
    </source>
</evidence>
<proteinExistence type="inferred from homology"/>
<comment type="pathway">
    <text evidence="26">Glycan biosynthesis.</text>
</comment>
<dbReference type="GO" id="GO:0005886">
    <property type="term" value="C:plasma membrane"/>
    <property type="evidence" value="ECO:0007669"/>
    <property type="project" value="UniProtKB-SubCell"/>
</dbReference>
<keyword evidence="16" id="KW-0735">Signal-anchor</keyword>
<keyword evidence="33" id="KW-1185">Reference proteome</keyword>
<name>A0A512BP03_9HYPH</name>
<dbReference type="InterPro" id="IPR001460">
    <property type="entry name" value="PCN-bd_Tpept"/>
</dbReference>
<accession>A0A512BP03</accession>
<dbReference type="SUPFAM" id="SSF53955">
    <property type="entry name" value="Lysozyme-like"/>
    <property type="match status" value="1"/>
</dbReference>
<reference evidence="32 33" key="1">
    <citation type="submission" date="2019-07" db="EMBL/GenBank/DDBJ databases">
        <title>Whole genome shotgun sequence of Microvirga aerophila NBRC 106136.</title>
        <authorList>
            <person name="Hosoyama A."/>
            <person name="Uohara A."/>
            <person name="Ohji S."/>
            <person name="Ichikawa N."/>
        </authorList>
    </citation>
    <scope>NUCLEOTIDE SEQUENCE [LARGE SCALE GENOMIC DNA]</scope>
    <source>
        <strain evidence="32 33">NBRC 106136</strain>
    </source>
</reference>
<evidence type="ECO:0000256" key="1">
    <source>
        <dbReference type="ARBA" id="ARBA00004249"/>
    </source>
</evidence>
<evidence type="ECO:0000256" key="16">
    <source>
        <dbReference type="ARBA" id="ARBA00022968"/>
    </source>
</evidence>
<feature type="domain" description="Glycosyl transferase family 51" evidence="30">
    <location>
        <begin position="91"/>
        <end position="266"/>
    </location>
</feature>
<evidence type="ECO:0000313" key="33">
    <source>
        <dbReference type="Proteomes" id="UP000321085"/>
    </source>
</evidence>
<keyword evidence="10" id="KW-0645">Protease</keyword>
<dbReference type="EC" id="3.4.16.4" evidence="5"/>
<evidence type="ECO:0000256" key="20">
    <source>
        <dbReference type="ARBA" id="ARBA00023251"/>
    </source>
</evidence>
<evidence type="ECO:0000259" key="29">
    <source>
        <dbReference type="Pfam" id="PF00905"/>
    </source>
</evidence>
<feature type="region of interest" description="Disordered" evidence="27">
    <location>
        <begin position="797"/>
        <end position="837"/>
    </location>
</feature>
<dbReference type="InterPro" id="IPR012338">
    <property type="entry name" value="Beta-lactam/transpept-like"/>
</dbReference>
<keyword evidence="8" id="KW-0997">Cell inner membrane</keyword>
<evidence type="ECO:0000256" key="4">
    <source>
        <dbReference type="ARBA" id="ARBA00007739"/>
    </source>
</evidence>
<evidence type="ECO:0000256" key="21">
    <source>
        <dbReference type="ARBA" id="ARBA00023268"/>
    </source>
</evidence>
<keyword evidence="17" id="KW-0573">Peptidoglycan synthesis</keyword>
<dbReference type="GO" id="GO:0009002">
    <property type="term" value="F:serine-type D-Ala-D-Ala carboxypeptidase activity"/>
    <property type="evidence" value="ECO:0007669"/>
    <property type="project" value="UniProtKB-EC"/>
</dbReference>
<evidence type="ECO:0000256" key="2">
    <source>
        <dbReference type="ARBA" id="ARBA00004752"/>
    </source>
</evidence>
<keyword evidence="19 28" id="KW-0472">Membrane</keyword>
<evidence type="ECO:0000256" key="3">
    <source>
        <dbReference type="ARBA" id="ARBA00007090"/>
    </source>
</evidence>
<keyword evidence="20" id="KW-0046">Antibiotic resistance</keyword>
<evidence type="ECO:0000256" key="19">
    <source>
        <dbReference type="ARBA" id="ARBA00023136"/>
    </source>
</evidence>
<dbReference type="FunFam" id="1.10.3810.10:FF:000003">
    <property type="entry name" value="Penicillin-binding protein 1a"/>
    <property type="match status" value="1"/>
</dbReference>
<evidence type="ECO:0000256" key="5">
    <source>
        <dbReference type="ARBA" id="ARBA00012448"/>
    </source>
</evidence>
<evidence type="ECO:0000256" key="24">
    <source>
        <dbReference type="ARBA" id="ARBA00044770"/>
    </source>
</evidence>
<dbReference type="InterPro" id="IPR001264">
    <property type="entry name" value="Glyco_trans_51"/>
</dbReference>
<feature type="domain" description="Penicillin-binding protein OB-like" evidence="31">
    <location>
        <begin position="355"/>
        <end position="464"/>
    </location>
</feature>
<evidence type="ECO:0000256" key="11">
    <source>
        <dbReference type="ARBA" id="ARBA00022676"/>
    </source>
</evidence>
<dbReference type="Pfam" id="PF00905">
    <property type="entry name" value="Transpeptidase"/>
    <property type="match status" value="1"/>
</dbReference>
<evidence type="ECO:0000256" key="7">
    <source>
        <dbReference type="ARBA" id="ARBA00022475"/>
    </source>
</evidence>
<dbReference type="GO" id="GO:0030288">
    <property type="term" value="C:outer membrane-bounded periplasmic space"/>
    <property type="evidence" value="ECO:0007669"/>
    <property type="project" value="TreeGrafter"/>
</dbReference>
<keyword evidence="22" id="KW-0961">Cell wall biogenesis/degradation</keyword>
<evidence type="ECO:0000256" key="28">
    <source>
        <dbReference type="SAM" id="Phobius"/>
    </source>
</evidence>
<dbReference type="EMBL" id="BJYU01000015">
    <property type="protein sequence ID" value="GEO13696.1"/>
    <property type="molecule type" value="Genomic_DNA"/>
</dbReference>
<evidence type="ECO:0000313" key="32">
    <source>
        <dbReference type="EMBL" id="GEO13696.1"/>
    </source>
</evidence>
<comment type="similarity">
    <text evidence="3">In the C-terminal section; belongs to the transpeptidase family.</text>
</comment>
<keyword evidence="14" id="KW-0378">Hydrolase</keyword>
<feature type="domain" description="Penicillin-binding protein transpeptidase" evidence="29">
    <location>
        <begin position="466"/>
        <end position="758"/>
    </location>
</feature>
<evidence type="ECO:0000256" key="25">
    <source>
        <dbReference type="ARBA" id="ARBA00049902"/>
    </source>
</evidence>
<dbReference type="Proteomes" id="UP000321085">
    <property type="component" value="Unassembled WGS sequence"/>
</dbReference>
<dbReference type="AlphaFoldDB" id="A0A512BP03"/>